<keyword evidence="8" id="KW-0511">Multifunctional enzyme</keyword>
<dbReference type="EMBL" id="QKKF02038013">
    <property type="protein sequence ID" value="RZF31891.1"/>
    <property type="molecule type" value="Genomic_DNA"/>
</dbReference>
<keyword evidence="1" id="KW-0596">Phosphopantetheine</keyword>
<protein>
    <recommendedName>
        <fullName evidence="9">Ketosynthase family 3 (KS3) domain-containing protein</fullName>
    </recommendedName>
</protein>
<dbReference type="GO" id="GO:0004312">
    <property type="term" value="F:fatty acid synthase activity"/>
    <property type="evidence" value="ECO:0007669"/>
    <property type="project" value="TreeGrafter"/>
</dbReference>
<keyword evidence="3" id="KW-0276">Fatty acid metabolism</keyword>
<evidence type="ECO:0000256" key="2">
    <source>
        <dbReference type="ARBA" id="ARBA00022516"/>
    </source>
</evidence>
<organism evidence="10 11">
    <name type="scientific">Laodelphax striatellus</name>
    <name type="common">Small brown planthopper</name>
    <name type="synonym">Delphax striatella</name>
    <dbReference type="NCBI Taxonomy" id="195883"/>
    <lineage>
        <taxon>Eukaryota</taxon>
        <taxon>Metazoa</taxon>
        <taxon>Ecdysozoa</taxon>
        <taxon>Arthropoda</taxon>
        <taxon>Hexapoda</taxon>
        <taxon>Insecta</taxon>
        <taxon>Pterygota</taxon>
        <taxon>Neoptera</taxon>
        <taxon>Paraneoptera</taxon>
        <taxon>Hemiptera</taxon>
        <taxon>Auchenorrhyncha</taxon>
        <taxon>Fulgoroidea</taxon>
        <taxon>Delphacidae</taxon>
        <taxon>Criomorphinae</taxon>
        <taxon>Laodelphax</taxon>
    </lineage>
</organism>
<sequence>MRPSYAIDTACSSSMFALQQAFAAMKSGQCDAAIVGGVNLLLKPTCSLQFHRLSMLSPQGMCKAFDSSGKSKPSD</sequence>
<dbReference type="GO" id="GO:0016491">
    <property type="term" value="F:oxidoreductase activity"/>
    <property type="evidence" value="ECO:0007669"/>
    <property type="project" value="UniProtKB-KW"/>
</dbReference>
<dbReference type="STRING" id="195883.A0A482WFC2"/>
<evidence type="ECO:0000259" key="9">
    <source>
        <dbReference type="PROSITE" id="PS52004"/>
    </source>
</evidence>
<dbReference type="AlphaFoldDB" id="A0A482WFC2"/>
<dbReference type="SMR" id="A0A482WFC2"/>
<reference evidence="10 11" key="1">
    <citation type="journal article" date="2017" name="Gigascience">
        <title>Genome sequence of the small brown planthopper, Laodelphax striatellus.</title>
        <authorList>
            <person name="Zhu J."/>
            <person name="Jiang F."/>
            <person name="Wang X."/>
            <person name="Yang P."/>
            <person name="Bao Y."/>
            <person name="Zhao W."/>
            <person name="Wang W."/>
            <person name="Lu H."/>
            <person name="Wang Q."/>
            <person name="Cui N."/>
            <person name="Li J."/>
            <person name="Chen X."/>
            <person name="Luo L."/>
            <person name="Yu J."/>
            <person name="Kang L."/>
            <person name="Cui F."/>
        </authorList>
    </citation>
    <scope>NUCLEOTIDE SEQUENCE [LARGE SCALE GENOMIC DNA]</scope>
    <source>
        <strain evidence="10">Lst14</strain>
    </source>
</reference>
<dbReference type="SUPFAM" id="SSF53901">
    <property type="entry name" value="Thiolase-like"/>
    <property type="match status" value="1"/>
</dbReference>
<evidence type="ECO:0000256" key="4">
    <source>
        <dbReference type="ARBA" id="ARBA00022857"/>
    </source>
</evidence>
<evidence type="ECO:0000256" key="6">
    <source>
        <dbReference type="ARBA" id="ARBA00023098"/>
    </source>
</evidence>
<evidence type="ECO:0000313" key="10">
    <source>
        <dbReference type="EMBL" id="RZF31891.1"/>
    </source>
</evidence>
<keyword evidence="7" id="KW-0275">Fatty acid biosynthesis</keyword>
<dbReference type="InterPro" id="IPR050091">
    <property type="entry name" value="PKS_NRPS_Biosynth_Enz"/>
</dbReference>
<dbReference type="PANTHER" id="PTHR43775:SF7">
    <property type="entry name" value="FATTY ACID SYNTHASE"/>
    <property type="match status" value="1"/>
</dbReference>
<keyword evidence="4" id="KW-0521">NADP</keyword>
<dbReference type="Pfam" id="PF00109">
    <property type="entry name" value="ketoacyl-synt"/>
    <property type="match status" value="1"/>
</dbReference>
<dbReference type="GO" id="GO:0006633">
    <property type="term" value="P:fatty acid biosynthetic process"/>
    <property type="evidence" value="ECO:0007669"/>
    <property type="project" value="UniProtKB-KW"/>
</dbReference>
<dbReference type="InterPro" id="IPR020841">
    <property type="entry name" value="PKS_Beta-ketoAc_synthase_dom"/>
</dbReference>
<dbReference type="PANTHER" id="PTHR43775">
    <property type="entry name" value="FATTY ACID SYNTHASE"/>
    <property type="match status" value="1"/>
</dbReference>
<dbReference type="InParanoid" id="A0A482WFC2"/>
<evidence type="ECO:0000256" key="5">
    <source>
        <dbReference type="ARBA" id="ARBA00023002"/>
    </source>
</evidence>
<evidence type="ECO:0000313" key="11">
    <source>
        <dbReference type="Proteomes" id="UP000291343"/>
    </source>
</evidence>
<dbReference type="Proteomes" id="UP000291343">
    <property type="component" value="Unassembled WGS sequence"/>
</dbReference>
<dbReference type="OrthoDB" id="329835at2759"/>
<dbReference type="InterPro" id="IPR014030">
    <property type="entry name" value="Ketoacyl_synth_N"/>
</dbReference>
<keyword evidence="11" id="KW-1185">Reference proteome</keyword>
<evidence type="ECO:0000256" key="3">
    <source>
        <dbReference type="ARBA" id="ARBA00022832"/>
    </source>
</evidence>
<feature type="domain" description="Ketosynthase family 3 (KS3)" evidence="9">
    <location>
        <begin position="1"/>
        <end position="75"/>
    </location>
</feature>
<proteinExistence type="predicted"/>
<comment type="caution">
    <text evidence="10">The sequence shown here is derived from an EMBL/GenBank/DDBJ whole genome shotgun (WGS) entry which is preliminary data.</text>
</comment>
<keyword evidence="6" id="KW-0443">Lipid metabolism</keyword>
<evidence type="ECO:0000256" key="7">
    <source>
        <dbReference type="ARBA" id="ARBA00023160"/>
    </source>
</evidence>
<dbReference type="Gene3D" id="3.40.47.10">
    <property type="match status" value="1"/>
</dbReference>
<dbReference type="PROSITE" id="PS52004">
    <property type="entry name" value="KS3_2"/>
    <property type="match status" value="1"/>
</dbReference>
<keyword evidence="2" id="KW-0444">Lipid biosynthesis</keyword>
<name>A0A482WFC2_LAOST</name>
<dbReference type="InterPro" id="IPR016039">
    <property type="entry name" value="Thiolase-like"/>
</dbReference>
<gene>
    <name evidence="10" type="ORF">LSTR_LSTR016665</name>
</gene>
<evidence type="ECO:0000256" key="1">
    <source>
        <dbReference type="ARBA" id="ARBA00022450"/>
    </source>
</evidence>
<keyword evidence="5" id="KW-0560">Oxidoreductase</keyword>
<accession>A0A482WFC2</accession>
<evidence type="ECO:0000256" key="8">
    <source>
        <dbReference type="ARBA" id="ARBA00023268"/>
    </source>
</evidence>